<dbReference type="SMART" id="SM00271">
    <property type="entry name" value="DnaJ"/>
    <property type="match status" value="1"/>
</dbReference>
<reference evidence="3 4" key="1">
    <citation type="submission" date="2016-10" db="EMBL/GenBank/DDBJ databases">
        <authorList>
            <person name="de Groot N.N."/>
        </authorList>
    </citation>
    <scope>NUCLEOTIDE SEQUENCE [LARGE SCALE GENOMIC DNA]</scope>
    <source>
        <strain evidence="3 4">DSM 6059</strain>
    </source>
</reference>
<accession>A0A1I1SH58</accession>
<gene>
    <name evidence="3" type="ORF">SAMN02745724_04583</name>
</gene>
<dbReference type="STRING" id="1123010.SAMN02745724_04583"/>
<dbReference type="Pfam" id="PF12339">
    <property type="entry name" value="DNAJ_related"/>
    <property type="match status" value="1"/>
</dbReference>
<feature type="domain" description="J" evidence="2">
    <location>
        <begin position="137"/>
        <end position="191"/>
    </location>
</feature>
<dbReference type="Gene3D" id="1.10.287.110">
    <property type="entry name" value="DnaJ domain"/>
    <property type="match status" value="1"/>
</dbReference>
<dbReference type="SUPFAM" id="SSF46565">
    <property type="entry name" value="Chaperone J-domain"/>
    <property type="match status" value="1"/>
</dbReference>
<evidence type="ECO:0000313" key="4">
    <source>
        <dbReference type="Proteomes" id="UP000198862"/>
    </source>
</evidence>
<organism evidence="3 4">
    <name type="scientific">Pseudoalteromonas denitrificans DSM 6059</name>
    <dbReference type="NCBI Taxonomy" id="1123010"/>
    <lineage>
        <taxon>Bacteria</taxon>
        <taxon>Pseudomonadati</taxon>
        <taxon>Pseudomonadota</taxon>
        <taxon>Gammaproteobacteria</taxon>
        <taxon>Alteromonadales</taxon>
        <taxon>Pseudoalteromonadaceae</taxon>
        <taxon>Pseudoalteromonas</taxon>
    </lineage>
</organism>
<evidence type="ECO:0000313" key="3">
    <source>
        <dbReference type="EMBL" id="SFD45805.1"/>
    </source>
</evidence>
<dbReference type="Pfam" id="PF00226">
    <property type="entry name" value="DnaJ"/>
    <property type="match status" value="1"/>
</dbReference>
<dbReference type="InterPro" id="IPR036869">
    <property type="entry name" value="J_dom_sf"/>
</dbReference>
<evidence type="ECO:0000259" key="2">
    <source>
        <dbReference type="PROSITE" id="PS50076"/>
    </source>
</evidence>
<protein>
    <submittedName>
        <fullName evidence="3">DnaJ domain-containing protein</fullName>
    </submittedName>
</protein>
<name>A0A1I1SH58_9GAMM</name>
<dbReference type="AlphaFoldDB" id="A0A1I1SH58"/>
<proteinExistence type="predicted"/>
<dbReference type="Proteomes" id="UP000198862">
    <property type="component" value="Unassembled WGS sequence"/>
</dbReference>
<dbReference type="RefSeq" id="WP_177208146.1">
    <property type="nucleotide sequence ID" value="NZ_FOLO01000059.1"/>
</dbReference>
<dbReference type="CDD" id="cd06257">
    <property type="entry name" value="DnaJ"/>
    <property type="match status" value="1"/>
</dbReference>
<dbReference type="EMBL" id="FOLO01000059">
    <property type="protein sequence ID" value="SFD45805.1"/>
    <property type="molecule type" value="Genomic_DNA"/>
</dbReference>
<dbReference type="PROSITE" id="PS50076">
    <property type="entry name" value="DNAJ_2"/>
    <property type="match status" value="1"/>
</dbReference>
<dbReference type="InterPro" id="IPR021059">
    <property type="entry name" value="DnaJ-related_N"/>
</dbReference>
<keyword evidence="4" id="KW-1185">Reference proteome</keyword>
<dbReference type="InterPro" id="IPR001623">
    <property type="entry name" value="DnaJ_domain"/>
</dbReference>
<sequence>MHDNPLSQTIFECLLQTSHWKIHTLATYLCDNHHIKQLDLNYDKNIFKKNFIIMNALYQLDDELSNHGYSLIIETLDIRLTKLSNTLIHSNRLKNYYLNWHNFNTDIKEVNALLDSFWQSHLIKTVKYSHTKEEVDSAFSFFDLPKDATAEQITKQWKALALKFHPDKTSGNKSKFQQLQAQWQVLKTTFR</sequence>
<evidence type="ECO:0000256" key="1">
    <source>
        <dbReference type="ARBA" id="ARBA00023186"/>
    </source>
</evidence>
<keyword evidence="1" id="KW-0143">Chaperone</keyword>